<protein>
    <submittedName>
        <fullName evidence="2">DH200=94 genomic scaffold, scaffold_159</fullName>
    </submittedName>
</protein>
<feature type="compositionally biased region" description="Gly residues" evidence="1">
    <location>
        <begin position="1"/>
        <end position="22"/>
    </location>
</feature>
<dbReference type="EMBL" id="HG739243">
    <property type="protein sequence ID" value="CDP17426.1"/>
    <property type="molecule type" value="Genomic_DNA"/>
</dbReference>
<dbReference type="InParanoid" id="A0A068V9S8"/>
<dbReference type="Proteomes" id="UP000295252">
    <property type="component" value="Unassembled WGS sequence"/>
</dbReference>
<sequence length="177" mass="19771">MDRGGGMSGSEGNMGGGSGGSGWTSFDLGVLAEENDEEVTQPNLQNAPPNPFEAVLPEPDVDDVKGLIKNRLTIYRLGNRNSAVDDWEIDRIFSLKNEILDRMIELDHSPFWNTHRNRLIRDFIQPPQGGEYRIPVLEAKLGSLFGENPASSCFYKQLIRLRDSFHIDAPFRGPRGN</sequence>
<evidence type="ECO:0000313" key="3">
    <source>
        <dbReference type="Proteomes" id="UP000295252"/>
    </source>
</evidence>
<keyword evidence="3" id="KW-1185">Reference proteome</keyword>
<evidence type="ECO:0000256" key="1">
    <source>
        <dbReference type="SAM" id="MobiDB-lite"/>
    </source>
</evidence>
<accession>A0A068V9S8</accession>
<evidence type="ECO:0000313" key="2">
    <source>
        <dbReference type="EMBL" id="CDP17426.1"/>
    </source>
</evidence>
<organism evidence="2 3">
    <name type="scientific">Coffea canephora</name>
    <name type="common">Robusta coffee</name>
    <dbReference type="NCBI Taxonomy" id="49390"/>
    <lineage>
        <taxon>Eukaryota</taxon>
        <taxon>Viridiplantae</taxon>
        <taxon>Streptophyta</taxon>
        <taxon>Embryophyta</taxon>
        <taxon>Tracheophyta</taxon>
        <taxon>Spermatophyta</taxon>
        <taxon>Magnoliopsida</taxon>
        <taxon>eudicotyledons</taxon>
        <taxon>Gunneridae</taxon>
        <taxon>Pentapetalae</taxon>
        <taxon>asterids</taxon>
        <taxon>lamiids</taxon>
        <taxon>Gentianales</taxon>
        <taxon>Rubiaceae</taxon>
        <taxon>Ixoroideae</taxon>
        <taxon>Gardenieae complex</taxon>
        <taxon>Bertiereae - Coffeeae clade</taxon>
        <taxon>Coffeeae</taxon>
        <taxon>Coffea</taxon>
    </lineage>
</organism>
<gene>
    <name evidence="2" type="ORF">GSCOC_T00002920001</name>
</gene>
<dbReference type="Gramene" id="CDP17426">
    <property type="protein sequence ID" value="CDP17426"/>
    <property type="gene ID" value="GSCOC_T00002920001"/>
</dbReference>
<proteinExistence type="predicted"/>
<feature type="region of interest" description="Disordered" evidence="1">
    <location>
        <begin position="1"/>
        <end position="53"/>
    </location>
</feature>
<name>A0A068V9S8_COFCA</name>
<dbReference type="AlphaFoldDB" id="A0A068V9S8"/>
<reference evidence="3" key="1">
    <citation type="journal article" date="2014" name="Science">
        <title>The coffee genome provides insight into the convergent evolution of caffeine biosynthesis.</title>
        <authorList>
            <person name="Denoeud F."/>
            <person name="Carretero-Paulet L."/>
            <person name="Dereeper A."/>
            <person name="Droc G."/>
            <person name="Guyot R."/>
            <person name="Pietrella M."/>
            <person name="Zheng C."/>
            <person name="Alberti A."/>
            <person name="Anthony F."/>
            <person name="Aprea G."/>
            <person name="Aury J.M."/>
            <person name="Bento P."/>
            <person name="Bernard M."/>
            <person name="Bocs S."/>
            <person name="Campa C."/>
            <person name="Cenci A."/>
            <person name="Combes M.C."/>
            <person name="Crouzillat D."/>
            <person name="Da Silva C."/>
            <person name="Daddiego L."/>
            <person name="De Bellis F."/>
            <person name="Dussert S."/>
            <person name="Garsmeur O."/>
            <person name="Gayraud T."/>
            <person name="Guignon V."/>
            <person name="Jahn K."/>
            <person name="Jamilloux V."/>
            <person name="Joet T."/>
            <person name="Labadie K."/>
            <person name="Lan T."/>
            <person name="Leclercq J."/>
            <person name="Lepelley M."/>
            <person name="Leroy T."/>
            <person name="Li L.T."/>
            <person name="Librado P."/>
            <person name="Lopez L."/>
            <person name="Munoz A."/>
            <person name="Noel B."/>
            <person name="Pallavicini A."/>
            <person name="Perrotta G."/>
            <person name="Poncet V."/>
            <person name="Pot D."/>
            <person name="Priyono X."/>
            <person name="Rigoreau M."/>
            <person name="Rouard M."/>
            <person name="Rozas J."/>
            <person name="Tranchant-Dubreuil C."/>
            <person name="VanBuren R."/>
            <person name="Zhang Q."/>
            <person name="Andrade A.C."/>
            <person name="Argout X."/>
            <person name="Bertrand B."/>
            <person name="de Kochko A."/>
            <person name="Graziosi G."/>
            <person name="Henry R.J."/>
            <person name="Jayarama X."/>
            <person name="Ming R."/>
            <person name="Nagai C."/>
            <person name="Rounsley S."/>
            <person name="Sankoff D."/>
            <person name="Giuliano G."/>
            <person name="Albert V.A."/>
            <person name="Wincker P."/>
            <person name="Lashermes P."/>
        </authorList>
    </citation>
    <scope>NUCLEOTIDE SEQUENCE [LARGE SCALE GENOMIC DNA]</scope>
    <source>
        <strain evidence="3">cv. DH200-94</strain>
    </source>
</reference>